<dbReference type="PANTHER" id="PTHR21392:SF1">
    <property type="entry name" value="TRNA-URIDINE AMINOCARBOXYPROPYLTRANSFERASE"/>
    <property type="match status" value="1"/>
</dbReference>
<evidence type="ECO:0000256" key="3">
    <source>
        <dbReference type="ARBA" id="ARBA00022691"/>
    </source>
</evidence>
<dbReference type="Proteomes" id="UP000198773">
    <property type="component" value="Unassembled WGS sequence"/>
</dbReference>
<evidence type="ECO:0000313" key="6">
    <source>
        <dbReference type="EMBL" id="SEA61430.1"/>
    </source>
</evidence>
<organism evidence="6 7">
    <name type="scientific">Alkalimonas amylolytica</name>
    <dbReference type="NCBI Taxonomy" id="152573"/>
    <lineage>
        <taxon>Bacteria</taxon>
        <taxon>Pseudomonadati</taxon>
        <taxon>Pseudomonadota</taxon>
        <taxon>Gammaproteobacteria</taxon>
        <taxon>Alkalimonas</taxon>
    </lineage>
</organism>
<dbReference type="Pfam" id="PF03942">
    <property type="entry name" value="DTW"/>
    <property type="match status" value="1"/>
</dbReference>
<dbReference type="EC" id="2.5.1.25" evidence="1"/>
<evidence type="ECO:0000256" key="4">
    <source>
        <dbReference type="ARBA" id="ARBA00022694"/>
    </source>
</evidence>
<evidence type="ECO:0000256" key="1">
    <source>
        <dbReference type="ARBA" id="ARBA00012386"/>
    </source>
</evidence>
<proteinExistence type="predicted"/>
<dbReference type="EMBL" id="FNRM01000004">
    <property type="protein sequence ID" value="SEA61430.1"/>
    <property type="molecule type" value="Genomic_DNA"/>
</dbReference>
<dbReference type="InterPro" id="IPR039262">
    <property type="entry name" value="DTWD2/TAPT"/>
</dbReference>
<dbReference type="SMART" id="SM01144">
    <property type="entry name" value="DTW"/>
    <property type="match status" value="1"/>
</dbReference>
<keyword evidence="3" id="KW-0949">S-adenosyl-L-methionine</keyword>
<sequence length="247" mass="27353">MSQQQPSAKLQHPSQQNSVLALRERELLASKRVFLARGAKLKRCPACLLAEAHCICAAKPKPQQGAAFCLLMYKGEAYKPSNTGRIIADVMADNHAFLWQRTEADPALLALLSDPAYAPILIFPHQYIAPERCIGSKADIDRVCGGKTPLFVLLDGTWREAKKMLKSPYLQALPVLGIAPEQASDYRLREAAHLHQLCTAEVAIEVLRLATLPEASTALQQYFRAFRAAYLKTKPHLDPDRHTASNC</sequence>
<dbReference type="InterPro" id="IPR005636">
    <property type="entry name" value="DTW"/>
</dbReference>
<dbReference type="STRING" id="152573.SAMN04488051_104229"/>
<dbReference type="GO" id="GO:0008033">
    <property type="term" value="P:tRNA processing"/>
    <property type="evidence" value="ECO:0007669"/>
    <property type="project" value="UniProtKB-KW"/>
</dbReference>
<reference evidence="6 7" key="1">
    <citation type="submission" date="2016-10" db="EMBL/GenBank/DDBJ databases">
        <authorList>
            <person name="de Groot N.N."/>
        </authorList>
    </citation>
    <scope>NUCLEOTIDE SEQUENCE [LARGE SCALE GENOMIC DNA]</scope>
    <source>
        <strain evidence="6 7">CGMCC 1.3430</strain>
    </source>
</reference>
<accession>A0A1H4CM90</accession>
<evidence type="ECO:0000256" key="2">
    <source>
        <dbReference type="ARBA" id="ARBA00022679"/>
    </source>
</evidence>
<keyword evidence="4" id="KW-0819">tRNA processing</keyword>
<evidence type="ECO:0000259" key="5">
    <source>
        <dbReference type="SMART" id="SM01144"/>
    </source>
</evidence>
<keyword evidence="2" id="KW-0808">Transferase</keyword>
<name>A0A1H4CM90_ALKAM</name>
<dbReference type="GO" id="GO:0016432">
    <property type="term" value="F:tRNA-uridine aminocarboxypropyltransferase activity"/>
    <property type="evidence" value="ECO:0007669"/>
    <property type="project" value="UniProtKB-EC"/>
</dbReference>
<keyword evidence="7" id="KW-1185">Reference proteome</keyword>
<feature type="domain" description="DTW" evidence="5">
    <location>
        <begin position="40"/>
        <end position="235"/>
    </location>
</feature>
<gene>
    <name evidence="6" type="ORF">SAMN04488051_104229</name>
</gene>
<dbReference type="AlphaFoldDB" id="A0A1H4CM90"/>
<evidence type="ECO:0000313" key="7">
    <source>
        <dbReference type="Proteomes" id="UP000198773"/>
    </source>
</evidence>
<dbReference type="PANTHER" id="PTHR21392">
    <property type="entry name" value="TRNA-URIDINE AMINOCARBOXYPROPYLTRANSFERASE 2"/>
    <property type="match status" value="1"/>
</dbReference>
<dbReference type="RefSeq" id="WP_245785689.1">
    <property type="nucleotide sequence ID" value="NZ_FNRM01000004.1"/>
</dbReference>
<protein>
    <recommendedName>
        <fullName evidence="1">tRNA-uridine aminocarboxypropyltransferase</fullName>
        <ecNumber evidence="1">2.5.1.25</ecNumber>
    </recommendedName>
</protein>